<dbReference type="Gene3D" id="1.20.1260.10">
    <property type="match status" value="2"/>
</dbReference>
<protein>
    <submittedName>
        <fullName evidence="1">DUF3231 family protein</fullName>
    </submittedName>
</protein>
<evidence type="ECO:0000313" key="1">
    <source>
        <dbReference type="EMBL" id="TYS51213.1"/>
    </source>
</evidence>
<dbReference type="EMBL" id="VTER01000002">
    <property type="protein sequence ID" value="TYS51213.1"/>
    <property type="molecule type" value="Genomic_DNA"/>
</dbReference>
<sequence length="337" mass="37777">MVHNPDLTSSELAAVWSSYMGDSLNICVMKHFAATVVDPEVKEIVEFSKDLSEGHLNTLKMIFQKENLLTPQGYTDADVNDKAPKLYSDTFYLRFIQMMARYGCFLNGNVLGTTYREDIRAYYTAATEESSELYNRVVKLMESKGILIRSPYIAYPKKIEFVDDTSFFAGHLTLNKRPLLAIEITHLANNIEMNYVGRTMVDGLAQITKSKEVRKHMQAGYDLATEIINTLEKTLKDEHLSTPTSPDSTMTNSTESPFTEKLLIGLNSTLSVISIGSLGLGLGASMRSDLVAEYAQLITRVGKFGVATGTIAVHNKWMEKPPQTVDRKKLQKKIYED</sequence>
<gene>
    <name evidence="1" type="ORF">FZD51_04030</name>
</gene>
<reference evidence="1 2" key="1">
    <citation type="submission" date="2019-08" db="EMBL/GenBank/DDBJ databases">
        <title>Bacillus genomes from the desert of Cuatro Cienegas, Coahuila.</title>
        <authorList>
            <person name="Olmedo-Alvarez G."/>
        </authorList>
    </citation>
    <scope>NUCLEOTIDE SEQUENCE [LARGE SCALE GENOMIC DNA]</scope>
    <source>
        <strain evidence="1 2">CH446_14T</strain>
    </source>
</reference>
<dbReference type="AlphaFoldDB" id="A0A5D4RIC4"/>
<organism evidence="1 2">
    <name type="scientific">Bacillus infantis</name>
    <dbReference type="NCBI Taxonomy" id="324767"/>
    <lineage>
        <taxon>Bacteria</taxon>
        <taxon>Bacillati</taxon>
        <taxon>Bacillota</taxon>
        <taxon>Bacilli</taxon>
        <taxon>Bacillales</taxon>
        <taxon>Bacillaceae</taxon>
        <taxon>Bacillus</taxon>
    </lineage>
</organism>
<name>A0A5D4RIC4_9BACI</name>
<dbReference type="InterPro" id="IPR021617">
    <property type="entry name" value="DUF3231"/>
</dbReference>
<dbReference type="Proteomes" id="UP000322139">
    <property type="component" value="Unassembled WGS sequence"/>
</dbReference>
<evidence type="ECO:0000313" key="2">
    <source>
        <dbReference type="Proteomes" id="UP000322139"/>
    </source>
</evidence>
<dbReference type="InterPro" id="IPR012347">
    <property type="entry name" value="Ferritin-like"/>
</dbReference>
<proteinExistence type="predicted"/>
<dbReference type="RefSeq" id="WP_148973589.1">
    <property type="nucleotide sequence ID" value="NZ_JBNIKU010000024.1"/>
</dbReference>
<dbReference type="Pfam" id="PF11553">
    <property type="entry name" value="DUF3231"/>
    <property type="match status" value="2"/>
</dbReference>
<comment type="caution">
    <text evidence="1">The sequence shown here is derived from an EMBL/GenBank/DDBJ whole genome shotgun (WGS) entry which is preliminary data.</text>
</comment>
<accession>A0A5D4RIC4</accession>